<accession>R0L899</accession>
<evidence type="ECO:0000313" key="2">
    <source>
        <dbReference type="EMBL" id="EOA96512.1"/>
    </source>
</evidence>
<feature type="compositionally biased region" description="Polar residues" evidence="1">
    <location>
        <begin position="226"/>
        <end position="238"/>
    </location>
</feature>
<dbReference type="EMBL" id="KB743956">
    <property type="protein sequence ID" value="EOA96512.1"/>
    <property type="molecule type" value="Genomic_DNA"/>
</dbReference>
<dbReference type="AlphaFoldDB" id="R0L899"/>
<evidence type="ECO:0000256" key="1">
    <source>
        <dbReference type="SAM" id="MobiDB-lite"/>
    </source>
</evidence>
<proteinExistence type="predicted"/>
<protein>
    <submittedName>
        <fullName evidence="2">Uncharacterized protein</fullName>
    </submittedName>
</protein>
<feature type="region of interest" description="Disordered" evidence="1">
    <location>
        <begin position="204"/>
        <end position="253"/>
    </location>
</feature>
<reference evidence="3" key="1">
    <citation type="journal article" date="2013" name="Nat. Genet.">
        <title>The duck genome and transcriptome provide insight into an avian influenza virus reservoir species.</title>
        <authorList>
            <person name="Huang Y."/>
            <person name="Li Y."/>
            <person name="Burt D.W."/>
            <person name="Chen H."/>
            <person name="Zhang Y."/>
            <person name="Qian W."/>
            <person name="Kim H."/>
            <person name="Gan S."/>
            <person name="Zhao Y."/>
            <person name="Li J."/>
            <person name="Yi K."/>
            <person name="Feng H."/>
            <person name="Zhu P."/>
            <person name="Li B."/>
            <person name="Liu Q."/>
            <person name="Fairley S."/>
            <person name="Magor K.E."/>
            <person name="Du Z."/>
            <person name="Hu X."/>
            <person name="Goodman L."/>
            <person name="Tafer H."/>
            <person name="Vignal A."/>
            <person name="Lee T."/>
            <person name="Kim K.W."/>
            <person name="Sheng Z."/>
            <person name="An Y."/>
            <person name="Searle S."/>
            <person name="Herrero J."/>
            <person name="Groenen M.A."/>
            <person name="Crooijmans R.P."/>
            <person name="Faraut T."/>
            <person name="Cai Q."/>
            <person name="Webster R.G."/>
            <person name="Aldridge J.R."/>
            <person name="Warren W.C."/>
            <person name="Bartschat S."/>
            <person name="Kehr S."/>
            <person name="Marz M."/>
            <person name="Stadler P.F."/>
            <person name="Smith J."/>
            <person name="Kraus R.H."/>
            <person name="Zhao Y."/>
            <person name="Ren L."/>
            <person name="Fei J."/>
            <person name="Morisson M."/>
            <person name="Kaiser P."/>
            <person name="Griffin D.K."/>
            <person name="Rao M."/>
            <person name="Pitel F."/>
            <person name="Wang J."/>
            <person name="Li N."/>
        </authorList>
    </citation>
    <scope>NUCLEOTIDE SEQUENCE [LARGE SCALE GENOMIC DNA]</scope>
</reference>
<sequence>MNGKWFTVYIIETVKLSKSKLPLDAQSNEKNRKQEKLGCYIPSTQYDDHSGDRKPAKGSASIQQQAFHEAVQWCSVPASNKANEDTLMKQEKFPYFACLEFLVLQLGILGTGKDIPMKNFVFLTKTRNSQKVPECYYQNTALSNDFSPSGVLGMLYGEQKASPGPSSIWPMAKPFQPFNSISAKLGRSVPHIGAIVRAITTMGSITGTTEHPPGDTHCTPEGGRNGPSSPSCPTTPIRNQEDKNTSSGHWAPL</sequence>
<evidence type="ECO:0000313" key="3">
    <source>
        <dbReference type="Proteomes" id="UP000296049"/>
    </source>
</evidence>
<keyword evidence="3" id="KW-1185">Reference proteome</keyword>
<name>R0L899_ANAPL</name>
<dbReference type="Proteomes" id="UP000296049">
    <property type="component" value="Unassembled WGS sequence"/>
</dbReference>
<organism evidence="2 3">
    <name type="scientific">Anas platyrhynchos</name>
    <name type="common">Mallard</name>
    <name type="synonym">Anas boschas</name>
    <dbReference type="NCBI Taxonomy" id="8839"/>
    <lineage>
        <taxon>Eukaryota</taxon>
        <taxon>Metazoa</taxon>
        <taxon>Chordata</taxon>
        <taxon>Craniata</taxon>
        <taxon>Vertebrata</taxon>
        <taxon>Euteleostomi</taxon>
        <taxon>Archelosauria</taxon>
        <taxon>Archosauria</taxon>
        <taxon>Dinosauria</taxon>
        <taxon>Saurischia</taxon>
        <taxon>Theropoda</taxon>
        <taxon>Coelurosauria</taxon>
        <taxon>Aves</taxon>
        <taxon>Neognathae</taxon>
        <taxon>Galloanserae</taxon>
        <taxon>Anseriformes</taxon>
        <taxon>Anatidae</taxon>
        <taxon>Anatinae</taxon>
        <taxon>Anas</taxon>
    </lineage>
</organism>
<gene>
    <name evidence="2" type="ORF">Anapl_17301</name>
</gene>